<sequence>MTGNDNEVANSPYTLQPTDNPGVSLVTCLLTQDNYSTWRRAMRNALLAKSKLGFVDGSLPRPTTSSTNEAAWIKGNSMVISWIFNSLHPSLHSSVAFFDTAGELWKDLEERFSQGNAPRVHQLKMEIVNTQQQDQTMSVYYTKLKGLWDEYGSYC</sequence>
<dbReference type="Pfam" id="PF14244">
    <property type="entry name" value="Retrotran_gag_3"/>
    <property type="match status" value="1"/>
</dbReference>
<comment type="caution">
    <text evidence="2">The sequence shown here is derived from an EMBL/GenBank/DDBJ whole genome shotgun (WGS) entry which is preliminary data.</text>
</comment>
<feature type="domain" description="Retrotransposon Copia-like N-terminal" evidence="1">
    <location>
        <begin position="16"/>
        <end position="62"/>
    </location>
</feature>
<protein>
    <recommendedName>
        <fullName evidence="1">Retrotransposon Copia-like N-terminal domain-containing protein</fullName>
    </recommendedName>
</protein>
<name>A0ABQ7UGL0_SOLTU</name>
<evidence type="ECO:0000313" key="3">
    <source>
        <dbReference type="Proteomes" id="UP000826656"/>
    </source>
</evidence>
<organism evidence="2 3">
    <name type="scientific">Solanum tuberosum</name>
    <name type="common">Potato</name>
    <dbReference type="NCBI Taxonomy" id="4113"/>
    <lineage>
        <taxon>Eukaryota</taxon>
        <taxon>Viridiplantae</taxon>
        <taxon>Streptophyta</taxon>
        <taxon>Embryophyta</taxon>
        <taxon>Tracheophyta</taxon>
        <taxon>Spermatophyta</taxon>
        <taxon>Magnoliopsida</taxon>
        <taxon>eudicotyledons</taxon>
        <taxon>Gunneridae</taxon>
        <taxon>Pentapetalae</taxon>
        <taxon>asterids</taxon>
        <taxon>lamiids</taxon>
        <taxon>Solanales</taxon>
        <taxon>Solanaceae</taxon>
        <taxon>Solanoideae</taxon>
        <taxon>Solaneae</taxon>
        <taxon>Solanum</taxon>
    </lineage>
</organism>
<dbReference type="InterPro" id="IPR029472">
    <property type="entry name" value="Copia-like_N"/>
</dbReference>
<proteinExistence type="predicted"/>
<dbReference type="PANTHER" id="PTHR37610:SF97">
    <property type="entry name" value="RETROTRANSPOSON GAG DOMAIN-CONTAINING PROTEIN"/>
    <property type="match status" value="1"/>
</dbReference>
<dbReference type="Proteomes" id="UP000826656">
    <property type="component" value="Unassembled WGS sequence"/>
</dbReference>
<reference evidence="2 3" key="1">
    <citation type="journal article" date="2021" name="bioRxiv">
        <title>Chromosome-scale and haplotype-resolved genome assembly of a tetraploid potato cultivar.</title>
        <authorList>
            <person name="Sun H."/>
            <person name="Jiao W.-B."/>
            <person name="Krause K."/>
            <person name="Campoy J.A."/>
            <person name="Goel M."/>
            <person name="Folz-Donahue K."/>
            <person name="Kukat C."/>
            <person name="Huettel B."/>
            <person name="Schneeberger K."/>
        </authorList>
    </citation>
    <scope>NUCLEOTIDE SEQUENCE [LARGE SCALE GENOMIC DNA]</scope>
    <source>
        <strain evidence="2">SolTubOtavaFocal</strain>
        <tissue evidence="2">Leaves</tissue>
    </source>
</reference>
<gene>
    <name evidence="2" type="ORF">KY290_027960</name>
</gene>
<evidence type="ECO:0000313" key="2">
    <source>
        <dbReference type="EMBL" id="KAH0748728.1"/>
    </source>
</evidence>
<dbReference type="PANTHER" id="PTHR37610">
    <property type="entry name" value="CCHC-TYPE DOMAIN-CONTAINING PROTEIN"/>
    <property type="match status" value="1"/>
</dbReference>
<keyword evidence="3" id="KW-1185">Reference proteome</keyword>
<accession>A0ABQ7UGL0</accession>
<evidence type="ECO:0000259" key="1">
    <source>
        <dbReference type="Pfam" id="PF14244"/>
    </source>
</evidence>
<dbReference type="EMBL" id="JAIVGD010000019">
    <property type="protein sequence ID" value="KAH0748728.1"/>
    <property type="molecule type" value="Genomic_DNA"/>
</dbReference>